<accession>A0A2W5DI15</accession>
<proteinExistence type="predicted"/>
<comment type="caution">
    <text evidence="1">The sequence shown here is derived from an EMBL/GenBank/DDBJ whole genome shotgun (WGS) entry which is preliminary data.</text>
</comment>
<dbReference type="PANTHER" id="PTHR38778:SF1">
    <property type="entry name" value="CYTOPLASMIC PROTEIN"/>
    <property type="match status" value="1"/>
</dbReference>
<organism evidence="1 2">
    <name type="scientific">Roseateles depolymerans</name>
    <dbReference type="NCBI Taxonomy" id="76731"/>
    <lineage>
        <taxon>Bacteria</taxon>
        <taxon>Pseudomonadati</taxon>
        <taxon>Pseudomonadota</taxon>
        <taxon>Betaproteobacteria</taxon>
        <taxon>Burkholderiales</taxon>
        <taxon>Sphaerotilaceae</taxon>
        <taxon>Roseateles</taxon>
    </lineage>
</organism>
<dbReference type="AlphaFoldDB" id="A0A2W5DI15"/>
<protein>
    <recommendedName>
        <fullName evidence="3">DUF469 domain-containing protein</fullName>
    </recommendedName>
</protein>
<evidence type="ECO:0008006" key="3">
    <source>
        <dbReference type="Google" id="ProtNLM"/>
    </source>
</evidence>
<dbReference type="InterPro" id="IPR007416">
    <property type="entry name" value="YggL_50S_bp"/>
</dbReference>
<dbReference type="EMBL" id="QFOD01000015">
    <property type="protein sequence ID" value="PZP30203.1"/>
    <property type="molecule type" value="Genomic_DNA"/>
</dbReference>
<dbReference type="Proteomes" id="UP000249633">
    <property type="component" value="Unassembled WGS sequence"/>
</dbReference>
<dbReference type="GO" id="GO:0005829">
    <property type="term" value="C:cytosol"/>
    <property type="evidence" value="ECO:0007669"/>
    <property type="project" value="TreeGrafter"/>
</dbReference>
<dbReference type="PANTHER" id="PTHR38778">
    <property type="entry name" value="CYTOPLASMIC PROTEIN-RELATED"/>
    <property type="match status" value="1"/>
</dbReference>
<dbReference type="Pfam" id="PF04320">
    <property type="entry name" value="YggL_50S_bp"/>
    <property type="match status" value="1"/>
</dbReference>
<evidence type="ECO:0000313" key="1">
    <source>
        <dbReference type="EMBL" id="PZP30203.1"/>
    </source>
</evidence>
<name>A0A2W5DI15_9BURK</name>
<sequence length="124" mass="14122">MTDLIVLPPPKRTRSRRLRKKLRIGEFQTLGFDYELTWQAPPSIELQDRLIDQLLEQVIEPRALSLGGGVNCGFVAARRGSATEADREAFDGWIRNWPDIVKFEIGHLRDAWYDEAPGAPPHCP</sequence>
<evidence type="ECO:0000313" key="2">
    <source>
        <dbReference type="Proteomes" id="UP000249633"/>
    </source>
</evidence>
<reference evidence="1 2" key="1">
    <citation type="submission" date="2017-08" db="EMBL/GenBank/DDBJ databases">
        <title>Infants hospitalized years apart are colonized by the same room-sourced microbial strains.</title>
        <authorList>
            <person name="Brooks B."/>
            <person name="Olm M.R."/>
            <person name="Firek B.A."/>
            <person name="Baker R."/>
            <person name="Thomas B.C."/>
            <person name="Morowitz M.J."/>
            <person name="Banfield J.F."/>
        </authorList>
    </citation>
    <scope>NUCLEOTIDE SEQUENCE [LARGE SCALE GENOMIC DNA]</scope>
    <source>
        <strain evidence="1">S2_012_000_R2_81</strain>
    </source>
</reference>
<gene>
    <name evidence="1" type="ORF">DI603_15720</name>
</gene>